<keyword evidence="12" id="KW-1185">Reference proteome</keyword>
<feature type="region of interest" description="Disordered" evidence="9">
    <location>
        <begin position="1"/>
        <end position="247"/>
    </location>
</feature>
<dbReference type="NCBIfam" id="TIGR01695">
    <property type="entry name" value="murJ_mviN"/>
    <property type="match status" value="1"/>
</dbReference>
<accession>A0A401YUW0</accession>
<feature type="compositionally biased region" description="Low complexity" evidence="9">
    <location>
        <begin position="114"/>
        <end position="130"/>
    </location>
</feature>
<protein>
    <submittedName>
        <fullName evidence="11">Lipid II flippase MurJ</fullName>
    </submittedName>
</protein>
<feature type="transmembrane region" description="Helical" evidence="10">
    <location>
        <begin position="502"/>
        <end position="519"/>
    </location>
</feature>
<evidence type="ECO:0000313" key="11">
    <source>
        <dbReference type="EMBL" id="GCD98366.1"/>
    </source>
</evidence>
<dbReference type="RefSeq" id="WP_126640269.1">
    <property type="nucleotide sequence ID" value="NZ_BIFH01000027.1"/>
</dbReference>
<dbReference type="GO" id="GO:0008360">
    <property type="term" value="P:regulation of cell shape"/>
    <property type="evidence" value="ECO:0007669"/>
    <property type="project" value="UniProtKB-KW"/>
</dbReference>
<keyword evidence="2" id="KW-0813">Transport</keyword>
<evidence type="ECO:0000313" key="12">
    <source>
        <dbReference type="Proteomes" id="UP000286931"/>
    </source>
</evidence>
<evidence type="ECO:0000256" key="8">
    <source>
        <dbReference type="ARBA" id="ARBA00023136"/>
    </source>
</evidence>
<feature type="transmembrane region" description="Helical" evidence="10">
    <location>
        <begin position="840"/>
        <end position="859"/>
    </location>
</feature>
<evidence type="ECO:0000256" key="2">
    <source>
        <dbReference type="ARBA" id="ARBA00022448"/>
    </source>
</evidence>
<dbReference type="GO" id="GO:0005886">
    <property type="term" value="C:plasma membrane"/>
    <property type="evidence" value="ECO:0007669"/>
    <property type="project" value="UniProtKB-SubCell"/>
</dbReference>
<sequence>MSDRSDERQPYTGGSAEPDDGAHDDPYRGRPPADPYLQQYVDPYGQPADPYAAQPPDPYARPGEQGYPDPNAHPGYGEPEYPQQGYSSQGGYGAGPEPAYGDPYGAQSGGGYDPYGQQQQQQQPAQDGGAWFRDELSDPPGNDPYVGVDEIFTPEPAPPYDPSRQYDPSRHYDPSGAPQQYGDNGGYGSGDPYLQQPQAQNYAQQPQQPQPQQHQQQQSYQQQSYVPQQPSPQQGQGGWGDYDRPGGWLMDQTLTGINLGLAGDIAGMPSYTEAYQRYETQHRAEAAAASMSASAVLDAPPVPVNPSTSPVYRMPGSGAEERMAGIPVGGGGRKGSKLGGIMRSSAVMAAGTIVSRMTGFVRNLVAAAALGTAILANTYNVANTMPTLLYILVGGGALNAVFVPQLVRAMRQDDDGGEAYANRLLTLVMTVLAGLVMLAWFGAPLLIRAFANSLAKHHQDYELAITFARYCLPIIFFMGLHVLFGQILNARERYGPMMWTPVLNNIVIIATFGLYIWVAGTQKNTGQNSDTITPDEIRLLGLGTLLGMVVQSMAMIPYLKSARFRFRPRFDWRGSGMGKALGLAKWTFLFVLANQAGYLVVTQLATAIDVDARDQNIQFGVGFTAYSSALLIWQLPQAVITVSVMTAMLPRMSRAAADGDEASVRGDISSGLRLSAVAMIPCAVIFVALGRDIGGFIFAPTGEQSAHWIGYMLMALGLGLIPYSAQYVLLRGFYVYEDTRTPFLNTVWIAGAQAAFAGLAYVALPTKWAGVGIAGGYSLAYLVGVLLAAQRLKKRLGDLDGRRVTRTYTRLLIAAGIGGAAAFFVARLCTGHFGSAMGGSAIAVGAGIVTMFVVFFIAANRMRVEEMSAMTGMIKGRLGR</sequence>
<feature type="compositionally biased region" description="Low complexity" evidence="9">
    <location>
        <begin position="95"/>
        <end position="106"/>
    </location>
</feature>
<evidence type="ECO:0000256" key="7">
    <source>
        <dbReference type="ARBA" id="ARBA00022989"/>
    </source>
</evidence>
<feature type="transmembrane region" description="Helical" evidence="10">
    <location>
        <begin position="539"/>
        <end position="559"/>
    </location>
</feature>
<evidence type="ECO:0000256" key="9">
    <source>
        <dbReference type="SAM" id="MobiDB-lite"/>
    </source>
</evidence>
<keyword evidence="6" id="KW-0573">Peptidoglycan synthesis</keyword>
<keyword evidence="4 10" id="KW-0812">Transmembrane</keyword>
<feature type="transmembrane region" description="Helical" evidence="10">
    <location>
        <begin position="709"/>
        <end position="730"/>
    </location>
</feature>
<dbReference type="Proteomes" id="UP000286931">
    <property type="component" value="Unassembled WGS sequence"/>
</dbReference>
<feature type="transmembrane region" description="Helical" evidence="10">
    <location>
        <begin position="427"/>
        <end position="447"/>
    </location>
</feature>
<feature type="compositionally biased region" description="Low complexity" evidence="9">
    <location>
        <begin position="42"/>
        <end position="52"/>
    </location>
</feature>
<dbReference type="EMBL" id="BIFH01000027">
    <property type="protein sequence ID" value="GCD98366.1"/>
    <property type="molecule type" value="Genomic_DNA"/>
</dbReference>
<dbReference type="InterPro" id="IPR052031">
    <property type="entry name" value="Membrane_Transporter-Flippase"/>
</dbReference>
<feature type="transmembrane region" description="Helical" evidence="10">
    <location>
        <begin position="364"/>
        <end position="382"/>
    </location>
</feature>
<feature type="transmembrane region" description="Helical" evidence="10">
    <location>
        <begin position="742"/>
        <end position="762"/>
    </location>
</feature>
<keyword evidence="5" id="KW-0133">Cell shape</keyword>
<dbReference type="Pfam" id="PF03023">
    <property type="entry name" value="MurJ"/>
    <property type="match status" value="1"/>
</dbReference>
<feature type="transmembrane region" description="Helical" evidence="10">
    <location>
        <begin position="580"/>
        <end position="605"/>
    </location>
</feature>
<feature type="transmembrane region" description="Helical" evidence="10">
    <location>
        <begin position="625"/>
        <end position="649"/>
    </location>
</feature>
<keyword evidence="8 10" id="KW-0472">Membrane</keyword>
<evidence type="ECO:0000256" key="5">
    <source>
        <dbReference type="ARBA" id="ARBA00022960"/>
    </source>
</evidence>
<name>A0A401YUW0_9ACTN</name>
<proteinExistence type="predicted"/>
<feature type="transmembrane region" description="Helical" evidence="10">
    <location>
        <begin position="768"/>
        <end position="789"/>
    </location>
</feature>
<organism evidence="11 12">
    <name type="scientific">Embleya hyalina</name>
    <dbReference type="NCBI Taxonomy" id="516124"/>
    <lineage>
        <taxon>Bacteria</taxon>
        <taxon>Bacillati</taxon>
        <taxon>Actinomycetota</taxon>
        <taxon>Actinomycetes</taxon>
        <taxon>Kitasatosporales</taxon>
        <taxon>Streptomycetaceae</taxon>
        <taxon>Embleya</taxon>
    </lineage>
</organism>
<feature type="compositionally biased region" description="Low complexity" evidence="9">
    <location>
        <begin position="195"/>
        <end position="234"/>
    </location>
</feature>
<reference evidence="11 12" key="1">
    <citation type="submission" date="2018-12" db="EMBL/GenBank/DDBJ databases">
        <title>Draft genome sequence of Embleya hyalina NBRC 13850T.</title>
        <authorList>
            <person name="Komaki H."/>
            <person name="Hosoyama A."/>
            <person name="Kimura A."/>
            <person name="Ichikawa N."/>
            <person name="Tamura T."/>
        </authorList>
    </citation>
    <scope>NUCLEOTIDE SEQUENCE [LARGE SCALE GENOMIC DNA]</scope>
    <source>
        <strain evidence="11 12">NBRC 13850</strain>
    </source>
</reference>
<evidence type="ECO:0000256" key="10">
    <source>
        <dbReference type="SAM" id="Phobius"/>
    </source>
</evidence>
<dbReference type="AlphaFoldDB" id="A0A401YUW0"/>
<keyword evidence="7 10" id="KW-1133">Transmembrane helix</keyword>
<dbReference type="PANTHER" id="PTHR43549:SF3">
    <property type="entry name" value="MULTIDRUG RESISTANCE PROTEIN YPNP-RELATED"/>
    <property type="match status" value="1"/>
</dbReference>
<dbReference type="CDD" id="cd13123">
    <property type="entry name" value="MATE_MurJ_like"/>
    <property type="match status" value="1"/>
</dbReference>
<comment type="subcellular location">
    <subcellularLocation>
        <location evidence="1">Cell membrane</location>
        <topology evidence="1">Multi-pass membrane protein</topology>
    </subcellularLocation>
</comment>
<evidence type="ECO:0000256" key="4">
    <source>
        <dbReference type="ARBA" id="ARBA00022692"/>
    </source>
</evidence>
<evidence type="ECO:0000256" key="1">
    <source>
        <dbReference type="ARBA" id="ARBA00004651"/>
    </source>
</evidence>
<evidence type="ECO:0000256" key="3">
    <source>
        <dbReference type="ARBA" id="ARBA00022475"/>
    </source>
</evidence>
<feature type="transmembrane region" description="Helical" evidence="10">
    <location>
        <begin position="670"/>
        <end position="689"/>
    </location>
</feature>
<dbReference type="GO" id="GO:0009252">
    <property type="term" value="P:peptidoglycan biosynthetic process"/>
    <property type="evidence" value="ECO:0007669"/>
    <property type="project" value="UniProtKB-KW"/>
</dbReference>
<keyword evidence="3" id="KW-1003">Cell membrane</keyword>
<gene>
    <name evidence="11" type="ORF">EHYA_06073</name>
</gene>
<dbReference type="PANTHER" id="PTHR43549">
    <property type="entry name" value="MULTIDRUG RESISTANCE PROTEIN YPNP-RELATED"/>
    <property type="match status" value="1"/>
</dbReference>
<feature type="transmembrane region" description="Helical" evidence="10">
    <location>
        <begin position="467"/>
        <end position="490"/>
    </location>
</feature>
<evidence type="ECO:0000256" key="6">
    <source>
        <dbReference type="ARBA" id="ARBA00022984"/>
    </source>
</evidence>
<dbReference type="OrthoDB" id="9786339at2"/>
<dbReference type="InterPro" id="IPR004268">
    <property type="entry name" value="MurJ"/>
</dbReference>
<dbReference type="PRINTS" id="PR01806">
    <property type="entry name" value="VIRFACTRMVIN"/>
</dbReference>
<comment type="caution">
    <text evidence="11">The sequence shown here is derived from an EMBL/GenBank/DDBJ whole genome shotgun (WGS) entry which is preliminary data.</text>
</comment>
<feature type="transmembrane region" description="Helical" evidence="10">
    <location>
        <begin position="388"/>
        <end position="407"/>
    </location>
</feature>
<feature type="transmembrane region" description="Helical" evidence="10">
    <location>
        <begin position="810"/>
        <end position="828"/>
    </location>
</feature>